<gene>
    <name evidence="1" type="ORF">SAMN05444339_11043</name>
</gene>
<organism evidence="1 2">
    <name type="scientific">Loktanella atrilutea</name>
    <dbReference type="NCBI Taxonomy" id="366533"/>
    <lineage>
        <taxon>Bacteria</taxon>
        <taxon>Pseudomonadati</taxon>
        <taxon>Pseudomonadota</taxon>
        <taxon>Alphaproteobacteria</taxon>
        <taxon>Rhodobacterales</taxon>
        <taxon>Roseobacteraceae</taxon>
        <taxon>Loktanella</taxon>
    </lineage>
</organism>
<dbReference type="STRING" id="366533.SAMN05444339_11043"/>
<keyword evidence="2" id="KW-1185">Reference proteome</keyword>
<dbReference type="OrthoDB" id="8373799at2"/>
<evidence type="ECO:0000313" key="1">
    <source>
        <dbReference type="EMBL" id="SHF67709.1"/>
    </source>
</evidence>
<sequence length="105" mass="10828">MKLTLSPILGLPGMPETIASIDGDVLTIDGTAYDLSAVPEGGEATPTGEHPFVGSIIRTDGEIIATIMWTYGAGAADAQPADPTHWTVTVTDGPVPTPIVKEQAE</sequence>
<proteinExistence type="predicted"/>
<evidence type="ECO:0000313" key="2">
    <source>
        <dbReference type="Proteomes" id="UP000183987"/>
    </source>
</evidence>
<reference evidence="2" key="1">
    <citation type="submission" date="2016-11" db="EMBL/GenBank/DDBJ databases">
        <authorList>
            <person name="Varghese N."/>
            <person name="Submissions S."/>
        </authorList>
    </citation>
    <scope>NUCLEOTIDE SEQUENCE [LARGE SCALE GENOMIC DNA]</scope>
    <source>
        <strain evidence="2">DSM 29326</strain>
    </source>
</reference>
<dbReference type="EMBL" id="FQUE01000010">
    <property type="protein sequence ID" value="SHF67709.1"/>
    <property type="molecule type" value="Genomic_DNA"/>
</dbReference>
<dbReference type="AlphaFoldDB" id="A0A1M5DL29"/>
<name>A0A1M5DL29_LOKAT</name>
<dbReference type="Proteomes" id="UP000183987">
    <property type="component" value="Unassembled WGS sequence"/>
</dbReference>
<dbReference type="RefSeq" id="WP_072858364.1">
    <property type="nucleotide sequence ID" value="NZ_FQUE01000010.1"/>
</dbReference>
<accession>A0A1M5DL29</accession>
<protein>
    <submittedName>
        <fullName evidence="1">Uncharacterized protein</fullName>
    </submittedName>
</protein>